<dbReference type="GO" id="GO:0016020">
    <property type="term" value="C:membrane"/>
    <property type="evidence" value="ECO:0007669"/>
    <property type="project" value="UniProtKB-SubCell"/>
</dbReference>
<proteinExistence type="inferred from homology"/>
<evidence type="ECO:0000256" key="4">
    <source>
        <dbReference type="ARBA" id="ARBA00022989"/>
    </source>
</evidence>
<dbReference type="PRINTS" id="PR00463">
    <property type="entry name" value="EP450I"/>
</dbReference>
<dbReference type="SUPFAM" id="SSF48264">
    <property type="entry name" value="Cytochrome P450"/>
    <property type="match status" value="1"/>
</dbReference>
<keyword evidence="4" id="KW-1133">Transmembrane helix</keyword>
<dbReference type="InterPro" id="IPR002401">
    <property type="entry name" value="Cyt_P450_E_grp-I"/>
</dbReference>
<name>A0AAV5DQH9_ELECO</name>
<evidence type="ECO:0000256" key="2">
    <source>
        <dbReference type="ARBA" id="ARBA00022692"/>
    </source>
</evidence>
<keyword evidence="9" id="KW-0732">Signal</keyword>
<evidence type="ECO:0000313" key="10">
    <source>
        <dbReference type="EMBL" id="GJN12435.1"/>
    </source>
</evidence>
<dbReference type="PANTHER" id="PTHR24298:SF366">
    <property type="entry name" value="OS06G0328900 PROTEIN"/>
    <property type="match status" value="1"/>
</dbReference>
<feature type="region of interest" description="Disordered" evidence="8">
    <location>
        <begin position="111"/>
        <end position="185"/>
    </location>
</feature>
<dbReference type="InterPro" id="IPR001128">
    <property type="entry name" value="Cyt_P450"/>
</dbReference>
<keyword evidence="6 7" id="KW-0349">Heme</keyword>
<dbReference type="Pfam" id="PF00067">
    <property type="entry name" value="p450"/>
    <property type="match status" value="2"/>
</dbReference>
<keyword evidence="5" id="KW-0472">Membrane</keyword>
<feature type="chain" id="PRO_5043708383" evidence="9">
    <location>
        <begin position="26"/>
        <end position="530"/>
    </location>
</feature>
<reference evidence="10" key="2">
    <citation type="submission" date="2021-12" db="EMBL/GenBank/DDBJ databases">
        <title>Resequencing data analysis of finger millet.</title>
        <authorList>
            <person name="Hatakeyama M."/>
            <person name="Aluri S."/>
            <person name="Balachadran M.T."/>
            <person name="Sivarajan S.R."/>
            <person name="Poveda L."/>
            <person name="Shimizu-Inatsugi R."/>
            <person name="Schlapbach R."/>
            <person name="Sreeman S.M."/>
            <person name="Shimizu K.K."/>
        </authorList>
    </citation>
    <scope>NUCLEOTIDE SEQUENCE</scope>
</reference>
<dbReference type="GO" id="GO:0016709">
    <property type="term" value="F:oxidoreductase activity, acting on paired donors, with incorporation or reduction of molecular oxygen, NAD(P)H as one donor, and incorporation of one atom of oxygen"/>
    <property type="evidence" value="ECO:0007669"/>
    <property type="project" value="TreeGrafter"/>
</dbReference>
<gene>
    <name evidence="10" type="primary">ga30713</name>
    <name evidence="10" type="ORF">PR202_ga30713</name>
</gene>
<organism evidence="10 11">
    <name type="scientific">Eleusine coracana subsp. coracana</name>
    <dbReference type="NCBI Taxonomy" id="191504"/>
    <lineage>
        <taxon>Eukaryota</taxon>
        <taxon>Viridiplantae</taxon>
        <taxon>Streptophyta</taxon>
        <taxon>Embryophyta</taxon>
        <taxon>Tracheophyta</taxon>
        <taxon>Spermatophyta</taxon>
        <taxon>Magnoliopsida</taxon>
        <taxon>Liliopsida</taxon>
        <taxon>Poales</taxon>
        <taxon>Poaceae</taxon>
        <taxon>PACMAD clade</taxon>
        <taxon>Chloridoideae</taxon>
        <taxon>Cynodonteae</taxon>
        <taxon>Eleusininae</taxon>
        <taxon>Eleusine</taxon>
    </lineage>
</organism>
<evidence type="ECO:0000256" key="8">
    <source>
        <dbReference type="SAM" id="MobiDB-lite"/>
    </source>
</evidence>
<dbReference type="FunFam" id="1.10.630.10:FF:000222">
    <property type="entry name" value="Os08g0152400 protein"/>
    <property type="match status" value="1"/>
</dbReference>
<evidence type="ECO:0000256" key="6">
    <source>
        <dbReference type="PIRSR" id="PIRSR602401-1"/>
    </source>
</evidence>
<keyword evidence="7" id="KW-0503">Monooxygenase</keyword>
<evidence type="ECO:0000256" key="1">
    <source>
        <dbReference type="ARBA" id="ARBA00004167"/>
    </source>
</evidence>
<dbReference type="CDD" id="cd11075">
    <property type="entry name" value="CYP77_89"/>
    <property type="match status" value="1"/>
</dbReference>
<dbReference type="PROSITE" id="PS00086">
    <property type="entry name" value="CYTOCHROME_P450"/>
    <property type="match status" value="1"/>
</dbReference>
<dbReference type="PRINTS" id="PR00385">
    <property type="entry name" value="P450"/>
</dbReference>
<dbReference type="GO" id="GO:0005506">
    <property type="term" value="F:iron ion binding"/>
    <property type="evidence" value="ECO:0007669"/>
    <property type="project" value="InterPro"/>
</dbReference>
<dbReference type="Gene3D" id="1.10.630.10">
    <property type="entry name" value="Cytochrome P450"/>
    <property type="match status" value="2"/>
</dbReference>
<dbReference type="InterPro" id="IPR051103">
    <property type="entry name" value="Plant_metabolite_P450s"/>
</dbReference>
<reference evidence="10" key="1">
    <citation type="journal article" date="2018" name="DNA Res.">
        <title>Multiple hybrid de novo genome assembly of finger millet, an orphan allotetraploid crop.</title>
        <authorList>
            <person name="Hatakeyama M."/>
            <person name="Aluri S."/>
            <person name="Balachadran M.T."/>
            <person name="Sivarajan S.R."/>
            <person name="Patrignani A."/>
            <person name="Gruter S."/>
            <person name="Poveda L."/>
            <person name="Shimizu-Inatsugi R."/>
            <person name="Baeten J."/>
            <person name="Francoijs K.J."/>
            <person name="Nataraja K.N."/>
            <person name="Reddy Y.A.N."/>
            <person name="Phadnis S."/>
            <person name="Ravikumar R.L."/>
            <person name="Schlapbach R."/>
            <person name="Sreeman S.M."/>
            <person name="Shimizu K.K."/>
        </authorList>
    </citation>
    <scope>NUCLEOTIDE SEQUENCE</scope>
</reference>
<comment type="similarity">
    <text evidence="7">Belongs to the cytochrome P450 family.</text>
</comment>
<evidence type="ECO:0000256" key="3">
    <source>
        <dbReference type="ARBA" id="ARBA00022723"/>
    </source>
</evidence>
<evidence type="ECO:0000256" key="7">
    <source>
        <dbReference type="RuleBase" id="RU000461"/>
    </source>
</evidence>
<feature type="signal peptide" evidence="9">
    <location>
        <begin position="1"/>
        <end position="25"/>
    </location>
</feature>
<dbReference type="InterPro" id="IPR036396">
    <property type="entry name" value="Cyt_P450_sf"/>
</dbReference>
<dbReference type="EMBL" id="BQKI01000023">
    <property type="protein sequence ID" value="GJN12435.1"/>
    <property type="molecule type" value="Genomic_DNA"/>
</dbReference>
<comment type="subcellular location">
    <subcellularLocation>
        <location evidence="1">Membrane</location>
        <topology evidence="1">Single-pass membrane protein</topology>
    </subcellularLocation>
</comment>
<keyword evidence="7" id="KW-0560">Oxidoreductase</keyword>
<feature type="compositionally biased region" description="Basic residues" evidence="8">
    <location>
        <begin position="124"/>
        <end position="153"/>
    </location>
</feature>
<accession>A0AAV5DQH9</accession>
<sequence length="530" mass="58866">MEDWLFYSLTTLLCLLCSLLLRARARSPSSSSSAHDATSPPLPPGPVPVPVLGPLLFLARRDFDLAPVLRRLAREYGPVFTFAPLGRAHPTVFVSARGPAHRALVQRGAAFASRPPATALGGRPHQRRPQRQLVPLRRHVARPPPQPRRRRAQPRPPPRILPRAPLGPRRPPLPHHHHQQWREGGVSCGGGDGAVPVRHVLPARVHVFRRPGSTTRRVREIEATQRDLLGSFLSFQVFSFLPPLTKLVFRRRWEKLLSLRRRQEELFLPLIQARRDGGGGDECYVDSLVKLTIPEDDGRPLTDGEIVSLCSEFLSAGTDTTATALQWVLANLVKRPEMQATLRAEIAVAGNDDEDQVKEEDLQAMPYLKAVVLEALRRHPPGHYVLPHAAREDTELDGFRVPAGAPVNFAVGEIGLDAEVWSAPMEFRPERFLPGGEGEDVDLTGSKEIKMMPFGAGRRVCPGMALAMLHLEYFVANLVREFEWREVEGEEVDLTEKLEFTVVMKRPLKARAVPMRATTKPVADAAVAAA</sequence>
<keyword evidence="11" id="KW-1185">Reference proteome</keyword>
<dbReference type="AlphaFoldDB" id="A0AAV5DQH9"/>
<comment type="caution">
    <text evidence="10">The sequence shown here is derived from an EMBL/GenBank/DDBJ whole genome shotgun (WGS) entry which is preliminary data.</text>
</comment>
<protein>
    <submittedName>
        <fullName evidence="10">Uncharacterized protein</fullName>
    </submittedName>
</protein>
<keyword evidence="2" id="KW-0812">Transmembrane</keyword>
<evidence type="ECO:0000313" key="11">
    <source>
        <dbReference type="Proteomes" id="UP001054889"/>
    </source>
</evidence>
<comment type="cofactor">
    <cofactor evidence="6">
        <name>heme</name>
        <dbReference type="ChEBI" id="CHEBI:30413"/>
    </cofactor>
</comment>
<dbReference type="GO" id="GO:0020037">
    <property type="term" value="F:heme binding"/>
    <property type="evidence" value="ECO:0007669"/>
    <property type="project" value="InterPro"/>
</dbReference>
<keyword evidence="6 7" id="KW-0408">Iron</keyword>
<evidence type="ECO:0000256" key="5">
    <source>
        <dbReference type="ARBA" id="ARBA00023136"/>
    </source>
</evidence>
<feature type="binding site" description="axial binding residue" evidence="6">
    <location>
        <position position="461"/>
    </location>
    <ligand>
        <name>heme</name>
        <dbReference type="ChEBI" id="CHEBI:30413"/>
    </ligand>
    <ligandPart>
        <name>Fe</name>
        <dbReference type="ChEBI" id="CHEBI:18248"/>
    </ligandPart>
</feature>
<dbReference type="Proteomes" id="UP001054889">
    <property type="component" value="Unassembled WGS sequence"/>
</dbReference>
<keyword evidence="3 6" id="KW-0479">Metal-binding</keyword>
<evidence type="ECO:0000256" key="9">
    <source>
        <dbReference type="SAM" id="SignalP"/>
    </source>
</evidence>
<dbReference type="PANTHER" id="PTHR24298">
    <property type="entry name" value="FLAVONOID 3'-MONOOXYGENASE-RELATED"/>
    <property type="match status" value="1"/>
</dbReference>
<dbReference type="InterPro" id="IPR017972">
    <property type="entry name" value="Cyt_P450_CS"/>
</dbReference>